<comment type="caution">
    <text evidence="3">The sequence shown here is derived from an EMBL/GenBank/DDBJ whole genome shotgun (WGS) entry which is preliminary data.</text>
</comment>
<protein>
    <submittedName>
        <fullName evidence="3">BppU family phage baseplate upper protein</fullName>
    </submittedName>
</protein>
<sequence length="703" mass="76661">MTTHKTRPDYVRKRGDSYIPIEETFRGEPPASRPISDGDPLDLSDALSVRFYLEHTTRDETIVNDVASVDDPETGAVSYQLETDQLSRTGTHAGVFVARFEDNQQWSAPRGNQVITIQIVDVPDADGDPGDIEKADVSIGVLEADEVIGDSGGFGELSVSNAPVDDTDVLRKADQQDLSDDVTQLQTKTSSLSDDGSSGNFEALEISSQDVATKDYVDTRPWEDLTDWNMFNPFNAGYPGDGSGGDLMDYIRDLISDYDRIYMVLPGGTYNVESELNVRDSDLERLVIDGRPKATLNVNGRFHKLFETGDYEGGNAIESLGLYNLDIDITGDSNDCGIGRITVENSLDIENIRLIGKRDRVTDTTGDRFTLLCQIASESGHGTVRNVHLRDGSVPNGYENNEVIGFSADPGHHGTIDWIGCEVHGFNDNGVYVNGSPGSNRVIGGLYQNNAKANVRIGRNDTVENVVSIFNLGHVDGPARPDGWDLQMDPNLLDVDDSNGATSVQGAKLINLSSTNSTISARENVETLRIADIEVYHEVPYEVIRITSSRNSIADDNYEYRSYQDNEGTVRIEGGLIYDVSNDSVKNSAIDSNVHNVVVDGITYICKDGGGEQYRAAVRASTDRSKITIQNSNIISELSHGAVCRVDTGGTVNVVQNSVDCEYYSIGSGGNLRLVDNDEVNSAIGHYDDPANWAANFVERGNF</sequence>
<dbReference type="Pfam" id="PF10651">
    <property type="entry name" value="BppU_N"/>
    <property type="match status" value="1"/>
</dbReference>
<evidence type="ECO:0000259" key="2">
    <source>
        <dbReference type="Pfam" id="PF10651"/>
    </source>
</evidence>
<dbReference type="RefSeq" id="WP_174679708.1">
    <property type="nucleotide sequence ID" value="NZ_JABUQZ010000001.1"/>
</dbReference>
<feature type="region of interest" description="Disordered" evidence="1">
    <location>
        <begin position="174"/>
        <end position="200"/>
    </location>
</feature>
<feature type="domain" description="BppU N-terminal" evidence="2">
    <location>
        <begin position="36"/>
        <end position="106"/>
    </location>
</feature>
<name>A0ABX2L8K8_9EURY</name>
<proteinExistence type="predicted"/>
<dbReference type="Proteomes" id="UP001016761">
    <property type="component" value="Unassembled WGS sequence"/>
</dbReference>
<dbReference type="InterPro" id="IPR018913">
    <property type="entry name" value="BppU_N"/>
</dbReference>
<evidence type="ECO:0000313" key="4">
    <source>
        <dbReference type="Proteomes" id="UP001016761"/>
    </source>
</evidence>
<gene>
    <name evidence="3" type="ORF">HTZ84_05250</name>
</gene>
<evidence type="ECO:0000313" key="3">
    <source>
        <dbReference type="EMBL" id="NUC71720.1"/>
    </source>
</evidence>
<feature type="compositionally biased region" description="Polar residues" evidence="1">
    <location>
        <begin position="181"/>
        <end position="200"/>
    </location>
</feature>
<organism evidence="3 4">
    <name type="scientific">Haloterrigena gelatinilytica</name>
    <dbReference type="NCBI Taxonomy" id="2741724"/>
    <lineage>
        <taxon>Archaea</taxon>
        <taxon>Methanobacteriati</taxon>
        <taxon>Methanobacteriota</taxon>
        <taxon>Stenosarchaea group</taxon>
        <taxon>Halobacteria</taxon>
        <taxon>Halobacteriales</taxon>
        <taxon>Natrialbaceae</taxon>
        <taxon>Haloterrigena</taxon>
    </lineage>
</organism>
<accession>A0ABX2L8K8</accession>
<evidence type="ECO:0000256" key="1">
    <source>
        <dbReference type="SAM" id="MobiDB-lite"/>
    </source>
</evidence>
<reference evidence="3 4" key="1">
    <citation type="submission" date="2020-06" db="EMBL/GenBank/DDBJ databases">
        <title>Haloterrigena sp. nov., an extremely halophilic archaeon isolated from a saline sediment.</title>
        <authorList>
            <person name="Liu B.-B."/>
        </authorList>
    </citation>
    <scope>NUCLEOTIDE SEQUENCE [LARGE SCALE GENOMIC DNA]</scope>
    <source>
        <strain evidence="3 4">SYSU A558-1</strain>
    </source>
</reference>
<dbReference type="EMBL" id="JABUQZ010000001">
    <property type="protein sequence ID" value="NUC71720.1"/>
    <property type="molecule type" value="Genomic_DNA"/>
</dbReference>
<keyword evidence="4" id="KW-1185">Reference proteome</keyword>